<sequence length="189" mass="20383">MSVSAAAPLTLPQRMVSLFTLAGRGNPAAVSALELRQQQAEDAAYAAKLPGQEALQAMLSARSFPSLTSQLHLLLRRGVVKYLRCFWPLRVVDTLLLLTAAFIIGTIHGTSWGLSSVPSNAVMAMTCLGVLSTVTHLRTFSSQRLLLQREVASGVGMPAQFLAANIIDLVWVFTAPALYLAPYYNLTLP</sequence>
<evidence type="ECO:0000313" key="9">
    <source>
        <dbReference type="Proteomes" id="UP000485058"/>
    </source>
</evidence>
<feature type="non-terminal residue" evidence="8">
    <location>
        <position position="1"/>
    </location>
</feature>
<dbReference type="EMBL" id="BLLF01000963">
    <property type="protein sequence ID" value="GFH16215.1"/>
    <property type="molecule type" value="Genomic_DNA"/>
</dbReference>
<keyword evidence="3 6" id="KW-0812">Transmembrane</keyword>
<evidence type="ECO:0000256" key="3">
    <source>
        <dbReference type="ARBA" id="ARBA00022692"/>
    </source>
</evidence>
<dbReference type="InterPro" id="IPR050352">
    <property type="entry name" value="ABCG_transporters"/>
</dbReference>
<keyword evidence="2" id="KW-0813">Transport</keyword>
<feature type="transmembrane region" description="Helical" evidence="6">
    <location>
        <begin position="161"/>
        <end position="181"/>
    </location>
</feature>
<dbReference type="PANTHER" id="PTHR48041:SF91">
    <property type="entry name" value="ABC TRANSPORTER G FAMILY MEMBER 28"/>
    <property type="match status" value="1"/>
</dbReference>
<organism evidence="8 9">
    <name type="scientific">Haematococcus lacustris</name>
    <name type="common">Green alga</name>
    <name type="synonym">Haematococcus pluvialis</name>
    <dbReference type="NCBI Taxonomy" id="44745"/>
    <lineage>
        <taxon>Eukaryota</taxon>
        <taxon>Viridiplantae</taxon>
        <taxon>Chlorophyta</taxon>
        <taxon>core chlorophytes</taxon>
        <taxon>Chlorophyceae</taxon>
        <taxon>CS clade</taxon>
        <taxon>Chlamydomonadales</taxon>
        <taxon>Haematococcaceae</taxon>
        <taxon>Haematococcus</taxon>
    </lineage>
</organism>
<evidence type="ECO:0000256" key="6">
    <source>
        <dbReference type="SAM" id="Phobius"/>
    </source>
</evidence>
<protein>
    <recommendedName>
        <fullName evidence="7">ABC transporter family G domain-containing protein</fullName>
    </recommendedName>
</protein>
<comment type="caution">
    <text evidence="8">The sequence shown here is derived from an EMBL/GenBank/DDBJ whole genome shotgun (WGS) entry which is preliminary data.</text>
</comment>
<reference evidence="8 9" key="1">
    <citation type="submission" date="2020-02" db="EMBL/GenBank/DDBJ databases">
        <title>Draft genome sequence of Haematococcus lacustris strain NIES-144.</title>
        <authorList>
            <person name="Morimoto D."/>
            <person name="Nakagawa S."/>
            <person name="Yoshida T."/>
            <person name="Sawayama S."/>
        </authorList>
    </citation>
    <scope>NUCLEOTIDE SEQUENCE [LARGE SCALE GENOMIC DNA]</scope>
    <source>
        <strain evidence="8 9">NIES-144</strain>
    </source>
</reference>
<evidence type="ECO:0000256" key="4">
    <source>
        <dbReference type="ARBA" id="ARBA00022989"/>
    </source>
</evidence>
<dbReference type="GO" id="GO:0140359">
    <property type="term" value="F:ABC-type transporter activity"/>
    <property type="evidence" value="ECO:0007669"/>
    <property type="project" value="InterPro"/>
</dbReference>
<name>A0A699Z3P8_HAELA</name>
<proteinExistence type="predicted"/>
<feature type="non-terminal residue" evidence="8">
    <location>
        <position position="189"/>
    </location>
</feature>
<keyword evidence="5 6" id="KW-0472">Membrane</keyword>
<feature type="transmembrane region" description="Helical" evidence="6">
    <location>
        <begin position="121"/>
        <end position="140"/>
    </location>
</feature>
<keyword evidence="9" id="KW-1185">Reference proteome</keyword>
<feature type="transmembrane region" description="Helical" evidence="6">
    <location>
        <begin position="91"/>
        <end position="109"/>
    </location>
</feature>
<evidence type="ECO:0000256" key="2">
    <source>
        <dbReference type="ARBA" id="ARBA00022448"/>
    </source>
</evidence>
<dbReference type="Proteomes" id="UP000485058">
    <property type="component" value="Unassembled WGS sequence"/>
</dbReference>
<gene>
    <name evidence="8" type="ORF">HaLaN_12595</name>
</gene>
<accession>A0A699Z3P8</accession>
<dbReference type="GO" id="GO:0016020">
    <property type="term" value="C:membrane"/>
    <property type="evidence" value="ECO:0007669"/>
    <property type="project" value="UniProtKB-SubCell"/>
</dbReference>
<dbReference type="PANTHER" id="PTHR48041">
    <property type="entry name" value="ABC TRANSPORTER G FAMILY MEMBER 28"/>
    <property type="match status" value="1"/>
</dbReference>
<feature type="domain" description="ABC transporter family G" evidence="7">
    <location>
        <begin position="58"/>
        <end position="187"/>
    </location>
</feature>
<dbReference type="AlphaFoldDB" id="A0A699Z3P8"/>
<dbReference type="InterPro" id="IPR043926">
    <property type="entry name" value="ABCG_dom"/>
</dbReference>
<evidence type="ECO:0000256" key="5">
    <source>
        <dbReference type="ARBA" id="ARBA00023136"/>
    </source>
</evidence>
<dbReference type="Pfam" id="PF19055">
    <property type="entry name" value="ABC2_membrane_7"/>
    <property type="match status" value="1"/>
</dbReference>
<comment type="subcellular location">
    <subcellularLocation>
        <location evidence="1">Membrane</location>
        <topology evidence="1">Multi-pass membrane protein</topology>
    </subcellularLocation>
</comment>
<evidence type="ECO:0000259" key="7">
    <source>
        <dbReference type="Pfam" id="PF19055"/>
    </source>
</evidence>
<evidence type="ECO:0000313" key="8">
    <source>
        <dbReference type="EMBL" id="GFH16215.1"/>
    </source>
</evidence>
<evidence type="ECO:0000256" key="1">
    <source>
        <dbReference type="ARBA" id="ARBA00004141"/>
    </source>
</evidence>
<keyword evidence="4 6" id="KW-1133">Transmembrane helix</keyword>